<name>A0A0A3XYF9_BRAJP</name>
<feature type="region of interest" description="Disordered" evidence="1">
    <location>
        <begin position="88"/>
        <end position="110"/>
    </location>
</feature>
<reference evidence="2 3" key="1">
    <citation type="submission" date="2014-09" db="EMBL/GenBank/DDBJ databases">
        <title>Draft genome of Bradyrhizobium japonicum Is-34.</title>
        <authorList>
            <person name="Tsurumaru H."/>
            <person name="Yamakawa T."/>
            <person name="Hashimoto S."/>
            <person name="Okizaki K."/>
            <person name="Kanesaki Y."/>
            <person name="Yoshikawa H."/>
            <person name="Yajima S."/>
        </authorList>
    </citation>
    <scope>NUCLEOTIDE SEQUENCE [LARGE SCALE GENOMIC DNA]</scope>
    <source>
        <strain evidence="2 3">Is-34</strain>
    </source>
</reference>
<proteinExistence type="predicted"/>
<dbReference type="PATRIC" id="fig|375.38.peg.4798"/>
<dbReference type="OrthoDB" id="8233883at2"/>
<evidence type="ECO:0000313" key="2">
    <source>
        <dbReference type="EMBL" id="KGT79420.1"/>
    </source>
</evidence>
<dbReference type="Proteomes" id="UP000030377">
    <property type="component" value="Unassembled WGS sequence"/>
</dbReference>
<evidence type="ECO:0000313" key="3">
    <source>
        <dbReference type="Proteomes" id="UP000030377"/>
    </source>
</evidence>
<evidence type="ECO:0000256" key="1">
    <source>
        <dbReference type="SAM" id="MobiDB-lite"/>
    </source>
</evidence>
<comment type="caution">
    <text evidence="2">The sequence shown here is derived from an EMBL/GenBank/DDBJ whole genome shotgun (WGS) entry which is preliminary data.</text>
</comment>
<dbReference type="AlphaFoldDB" id="A0A0A3XYF9"/>
<organism evidence="2 3">
    <name type="scientific">Bradyrhizobium japonicum</name>
    <dbReference type="NCBI Taxonomy" id="375"/>
    <lineage>
        <taxon>Bacteria</taxon>
        <taxon>Pseudomonadati</taxon>
        <taxon>Pseudomonadota</taxon>
        <taxon>Alphaproteobacteria</taxon>
        <taxon>Hyphomicrobiales</taxon>
        <taxon>Nitrobacteraceae</taxon>
        <taxon>Bradyrhizobium</taxon>
    </lineage>
</organism>
<gene>
    <name evidence="2" type="ORF">MA20_12505</name>
</gene>
<accession>A0A0A3XYF9</accession>
<sequence length="121" mass="13500">MPQLVISADRWPVMLLIVYSPSLGRAVQRVPIAAPELARSSKWFGISDPDNMAAGGHFATGADKVRIDRRGSLSEALRWRPLPEAARLAQQRTKLSSPNPPPSSSFPHLARRFDRARFGRW</sequence>
<dbReference type="EMBL" id="JRPN01000011">
    <property type="protein sequence ID" value="KGT79420.1"/>
    <property type="molecule type" value="Genomic_DNA"/>
</dbReference>
<dbReference type="KEGG" id="bjp:RN69_37895"/>
<protein>
    <submittedName>
        <fullName evidence="2">Uncharacterized protein</fullName>
    </submittedName>
</protein>